<evidence type="ECO:0000313" key="2">
    <source>
        <dbReference type="RefSeq" id="XP_065663155.1"/>
    </source>
</evidence>
<dbReference type="Proteomes" id="UP001652625">
    <property type="component" value="Chromosome 10"/>
</dbReference>
<reference evidence="2" key="1">
    <citation type="submission" date="2025-08" db="UniProtKB">
        <authorList>
            <consortium name="RefSeq"/>
        </authorList>
    </citation>
    <scope>IDENTIFICATION</scope>
</reference>
<sequence length="357" mass="41107">MRILLCTQYYALADASAQKSYICSLVVENNTILRRRHRSEEAEKTHSIARSYFLQVKDMNIRVCLKFLCDTFKFSTKTVFNALKFKMNGMYVGKDGRKAKPAPNGTPESIILGIKEHIDSFPKIESHYCQRDTKKRYLHSSLNISIMFRLYKKELFPKNSVQGASYDKYRQVFNNCNPPLAFYCPKRRKLEALQSKEADKKKAKTDKGFRAITFDMQRILSIPHAGDAQIFCKRKLNVYNFTIFEGHNSDGHCFLWDETNGGKGSCEVSTCLLKYLSSLPDAVKHVSSFSDTCSGWNRNKCAATAMLYAVNNFAVEKIDLKFMEPEHSYLEADFIHSTIERTKKHKKIYSVNSKSKM</sequence>
<name>A0ABM4CMW2_HYDVU</name>
<protein>
    <submittedName>
        <fullName evidence="2">Uncharacterized protein LOC136085726</fullName>
    </submittedName>
</protein>
<evidence type="ECO:0000313" key="1">
    <source>
        <dbReference type="Proteomes" id="UP001652625"/>
    </source>
</evidence>
<accession>A0ABM4CMW2</accession>
<dbReference type="RefSeq" id="XP_065663155.1">
    <property type="nucleotide sequence ID" value="XM_065807083.1"/>
</dbReference>
<gene>
    <name evidence="2" type="primary">LOC136085726</name>
</gene>
<proteinExistence type="predicted"/>
<dbReference type="GeneID" id="136085726"/>
<dbReference type="PANTHER" id="PTHR10773:SF19">
    <property type="match status" value="1"/>
</dbReference>
<organism evidence="1 2">
    <name type="scientific">Hydra vulgaris</name>
    <name type="common">Hydra</name>
    <name type="synonym">Hydra attenuata</name>
    <dbReference type="NCBI Taxonomy" id="6087"/>
    <lineage>
        <taxon>Eukaryota</taxon>
        <taxon>Metazoa</taxon>
        <taxon>Cnidaria</taxon>
        <taxon>Hydrozoa</taxon>
        <taxon>Hydroidolina</taxon>
        <taxon>Anthoathecata</taxon>
        <taxon>Aplanulata</taxon>
        <taxon>Hydridae</taxon>
        <taxon>Hydra</taxon>
    </lineage>
</organism>
<dbReference type="PANTHER" id="PTHR10773">
    <property type="entry name" value="DNA-DIRECTED RNA POLYMERASES I, II, AND III SUBUNIT RPABC2"/>
    <property type="match status" value="1"/>
</dbReference>
<keyword evidence="1" id="KW-1185">Reference proteome</keyword>